<evidence type="ECO:0000259" key="3">
    <source>
        <dbReference type="Pfam" id="PF14383"/>
    </source>
</evidence>
<dbReference type="Pfam" id="PF14309">
    <property type="entry name" value="DUF4378"/>
    <property type="match status" value="1"/>
</dbReference>
<comment type="caution">
    <text evidence="4">The sequence shown here is derived from an EMBL/GenBank/DDBJ whole genome shotgun (WGS) entry which is preliminary data.</text>
</comment>
<dbReference type="Pfam" id="PF14383">
    <property type="entry name" value="VARLMGL"/>
    <property type="match status" value="1"/>
</dbReference>
<keyword evidence="5" id="KW-1185">Reference proteome</keyword>
<feature type="region of interest" description="Disordered" evidence="1">
    <location>
        <begin position="114"/>
        <end position="137"/>
    </location>
</feature>
<feature type="compositionally biased region" description="Basic and acidic residues" evidence="1">
    <location>
        <begin position="268"/>
        <end position="278"/>
    </location>
</feature>
<dbReference type="GO" id="GO:0051513">
    <property type="term" value="P:regulation of monopolar cell growth"/>
    <property type="evidence" value="ECO:0007669"/>
    <property type="project" value="InterPro"/>
</dbReference>
<evidence type="ECO:0000313" key="5">
    <source>
        <dbReference type="Proteomes" id="UP001210211"/>
    </source>
</evidence>
<dbReference type="InterPro" id="IPR033334">
    <property type="entry name" value="LNG1/2"/>
</dbReference>
<dbReference type="Proteomes" id="UP001210211">
    <property type="component" value="Unassembled WGS sequence"/>
</dbReference>
<proteinExistence type="predicted"/>
<protein>
    <recommendedName>
        <fullName evidence="6">DUF4378 domain-containing protein</fullName>
    </recommendedName>
</protein>
<feature type="compositionally biased region" description="Basic and acidic residues" evidence="1">
    <location>
        <begin position="352"/>
        <end position="364"/>
    </location>
</feature>
<reference evidence="4 5" key="1">
    <citation type="journal article" date="2022" name="Cell">
        <title>Repeat-based holocentromeres influence genome architecture and karyotype evolution.</title>
        <authorList>
            <person name="Hofstatter P.G."/>
            <person name="Thangavel G."/>
            <person name="Lux T."/>
            <person name="Neumann P."/>
            <person name="Vondrak T."/>
            <person name="Novak P."/>
            <person name="Zhang M."/>
            <person name="Costa L."/>
            <person name="Castellani M."/>
            <person name="Scott A."/>
            <person name="Toegelov H."/>
            <person name="Fuchs J."/>
            <person name="Mata-Sucre Y."/>
            <person name="Dias Y."/>
            <person name="Vanzela A.L.L."/>
            <person name="Huettel B."/>
            <person name="Almeida C.C.S."/>
            <person name="Simkova H."/>
            <person name="Souza G."/>
            <person name="Pedrosa-Harand A."/>
            <person name="Macas J."/>
            <person name="Mayer K.F.X."/>
            <person name="Houben A."/>
            <person name="Marques A."/>
        </authorList>
    </citation>
    <scope>NUCLEOTIDE SEQUENCE [LARGE SCALE GENOMIC DNA]</scope>
    <source>
        <strain evidence="4">RhyTen1mFocal</strain>
    </source>
</reference>
<evidence type="ECO:0008006" key="6">
    <source>
        <dbReference type="Google" id="ProtNLM"/>
    </source>
</evidence>
<name>A0AAD5ZRW3_9POAL</name>
<feature type="compositionally biased region" description="Basic and acidic residues" evidence="1">
    <location>
        <begin position="285"/>
        <end position="306"/>
    </location>
</feature>
<feature type="region of interest" description="Disordered" evidence="1">
    <location>
        <begin position="43"/>
        <end position="73"/>
    </location>
</feature>
<dbReference type="PANTHER" id="PTHR31680:SF12">
    <property type="entry name" value="OS11G0587300 PROTEIN"/>
    <property type="match status" value="1"/>
</dbReference>
<feature type="region of interest" description="Disordered" evidence="1">
    <location>
        <begin position="232"/>
        <end position="329"/>
    </location>
</feature>
<evidence type="ECO:0000313" key="4">
    <source>
        <dbReference type="EMBL" id="KAJ3702764.1"/>
    </source>
</evidence>
<evidence type="ECO:0000259" key="2">
    <source>
        <dbReference type="Pfam" id="PF14309"/>
    </source>
</evidence>
<dbReference type="EMBL" id="JAMRDG010000001">
    <property type="protein sequence ID" value="KAJ3702764.1"/>
    <property type="molecule type" value="Genomic_DNA"/>
</dbReference>
<feature type="domain" description="DUF3741" evidence="3">
    <location>
        <begin position="101"/>
        <end position="121"/>
    </location>
</feature>
<sequence length="620" mass="70041">MTADEPSLERQMGCMAGFFHLFDRNYLPSKRYVSPKSLLLSSSFQDTESQSEKSDSSSTLFGEQSPKLTPSLKEKPWKLLEASRLSLDSRAVTDAKGKLHRRSPGAVGRLMGLETLPDQGSQPKPAMLRRSSSESRARTDPSFYHFVDVSTFEKVPIQENPKRQRNNAFIQRKSFELFPQETKRVIGVQPIPVSLYCEIERRLRVRGIEEPAKDLETLKQVLEAVQLRGLLRSKPSDKPDQSMKGYDGSSVLPPLVLMKPASKLPHSSRRDPRSEKRVPQSVRCTDNKGRRVAKNEVRRGGTDRKISPVGSPVGSPRKVGPCPGTVRSKVNNRRRDANVVQRGISTGTGTGSDKRIKSPRPYDWEEERTGRNLLERCDQLLYSIAAITDTDQISSEDLQPSPVSVLDSVFHGDECSPSPKTKRSLHFQDQPLDLECDKSNDEMPAVGSECCDPDYVFVAEIMRLSGGSDQSSKLFASHEMSHQLLRTGAANSHHRRLLYDLVFEIVNRNRNMSSRDAFKCARSVSFMKYSQMLDTRSVWQEIQQMNEPIITNEVQDVTCCAVSRDMDADHEWTTQSVEVSDTVLQIERMVFKDLVADTIRELADVVAIPYHHFPQRKLIF</sequence>
<evidence type="ECO:0000256" key="1">
    <source>
        <dbReference type="SAM" id="MobiDB-lite"/>
    </source>
</evidence>
<organism evidence="4 5">
    <name type="scientific">Rhynchospora tenuis</name>
    <dbReference type="NCBI Taxonomy" id="198213"/>
    <lineage>
        <taxon>Eukaryota</taxon>
        <taxon>Viridiplantae</taxon>
        <taxon>Streptophyta</taxon>
        <taxon>Embryophyta</taxon>
        <taxon>Tracheophyta</taxon>
        <taxon>Spermatophyta</taxon>
        <taxon>Magnoliopsida</taxon>
        <taxon>Liliopsida</taxon>
        <taxon>Poales</taxon>
        <taxon>Cyperaceae</taxon>
        <taxon>Cyperoideae</taxon>
        <taxon>Rhynchosporeae</taxon>
        <taxon>Rhynchospora</taxon>
    </lineage>
</organism>
<gene>
    <name evidence="4" type="ORF">LUZ61_006469</name>
</gene>
<dbReference type="InterPro" id="IPR025486">
    <property type="entry name" value="DUF4378"/>
</dbReference>
<dbReference type="InterPro" id="IPR032795">
    <property type="entry name" value="DUF3741-assoc"/>
</dbReference>
<feature type="region of interest" description="Disordered" evidence="1">
    <location>
        <begin position="343"/>
        <end position="364"/>
    </location>
</feature>
<dbReference type="PANTHER" id="PTHR31680">
    <property type="entry name" value="LONGIFOLIA PROTEIN"/>
    <property type="match status" value="1"/>
</dbReference>
<accession>A0AAD5ZRW3</accession>
<dbReference type="AlphaFoldDB" id="A0AAD5ZRW3"/>
<feature type="domain" description="DUF4378" evidence="2">
    <location>
        <begin position="479"/>
        <end position="596"/>
    </location>
</feature>